<name>A0AAW1ATK5_CROAD</name>
<feature type="region of interest" description="Disordered" evidence="1">
    <location>
        <begin position="337"/>
        <end position="374"/>
    </location>
</feature>
<dbReference type="Proteomes" id="UP001474421">
    <property type="component" value="Unassembled WGS sequence"/>
</dbReference>
<feature type="compositionally biased region" description="Low complexity" evidence="1">
    <location>
        <begin position="438"/>
        <end position="454"/>
    </location>
</feature>
<accession>A0AAW1ATK5</accession>
<feature type="domain" description="DNL-type" evidence="2">
    <location>
        <begin position="171"/>
        <end position="198"/>
    </location>
</feature>
<dbReference type="GO" id="GO:0008270">
    <property type="term" value="F:zinc ion binding"/>
    <property type="evidence" value="ECO:0007669"/>
    <property type="project" value="InterPro"/>
</dbReference>
<feature type="region of interest" description="Disordered" evidence="1">
    <location>
        <begin position="30"/>
        <end position="58"/>
    </location>
</feature>
<evidence type="ECO:0000259" key="2">
    <source>
        <dbReference type="Pfam" id="PF05180"/>
    </source>
</evidence>
<reference evidence="3 4" key="1">
    <citation type="journal article" date="2024" name="Proc. Natl. Acad. Sci. U.S.A.">
        <title>The genetic regulatory architecture and epigenomic basis for age-related changes in rattlesnake venom.</title>
        <authorList>
            <person name="Hogan M.P."/>
            <person name="Holding M.L."/>
            <person name="Nystrom G.S."/>
            <person name="Colston T.J."/>
            <person name="Bartlett D.A."/>
            <person name="Mason A.J."/>
            <person name="Ellsworth S.A."/>
            <person name="Rautsaw R.M."/>
            <person name="Lawrence K.C."/>
            <person name="Strickland J.L."/>
            <person name="He B."/>
            <person name="Fraser P."/>
            <person name="Margres M.J."/>
            <person name="Gilbert D.M."/>
            <person name="Gibbs H.L."/>
            <person name="Parkinson C.L."/>
            <person name="Rokyta D.R."/>
        </authorList>
    </citation>
    <scope>NUCLEOTIDE SEQUENCE [LARGE SCALE GENOMIC DNA]</scope>
    <source>
        <strain evidence="3">DRR0105</strain>
    </source>
</reference>
<sequence length="454" mass="48877">MLLNYKLQTFLPISHCSAFTSLPGQVVVHSNLGPDRAPPPWEEELPSKGNRASLSCSAPQDRQVESRPVLYCPLVAGGGAAAWLYFISRARKCHYTSRSQEGTGAPQSSSSGWFLGRCKEEHTGRGGQSWRDAQEVSGVAFTGHNRRNLHVEILWGAPCVCWAEAEVREAHGAVIVNCSGCNNHHVIADYLGWFSDLEGKSFAQLAGGSLLCSAETMTCYGRLQETLDSEHGTETSVDSQGMFFVAGLSSLHRPLHVTRQKAARKDTQALAGHNQLSSSFTVKQENFGSPGRDEVRCFPPFPWQPRPGPDCEVGGGVGCQTASRALTVCACARARARSPAPPSATQGPPGEFLLARPPRPRLAAPQPRRSDWLGGLPALREAGAFKKSAGSLRLSAEKRSERAAGAADAAPASLFPQQRRCCGAPGGHKRRSLRRSRGPSPRARGRAGPFELLR</sequence>
<gene>
    <name evidence="3" type="ORF">NXF25_017361</name>
</gene>
<feature type="region of interest" description="Disordered" evidence="1">
    <location>
        <begin position="400"/>
        <end position="454"/>
    </location>
</feature>
<evidence type="ECO:0000256" key="1">
    <source>
        <dbReference type="SAM" id="MobiDB-lite"/>
    </source>
</evidence>
<protein>
    <submittedName>
        <fullName evidence="3">Zinc finger protein</fullName>
    </submittedName>
</protein>
<evidence type="ECO:0000313" key="3">
    <source>
        <dbReference type="EMBL" id="KAK9392517.1"/>
    </source>
</evidence>
<dbReference type="InterPro" id="IPR007853">
    <property type="entry name" value="Znf_DNL-typ"/>
</dbReference>
<dbReference type="AlphaFoldDB" id="A0AAW1ATK5"/>
<proteinExistence type="predicted"/>
<organism evidence="3 4">
    <name type="scientific">Crotalus adamanteus</name>
    <name type="common">Eastern diamondback rattlesnake</name>
    <dbReference type="NCBI Taxonomy" id="8729"/>
    <lineage>
        <taxon>Eukaryota</taxon>
        <taxon>Metazoa</taxon>
        <taxon>Chordata</taxon>
        <taxon>Craniata</taxon>
        <taxon>Vertebrata</taxon>
        <taxon>Euteleostomi</taxon>
        <taxon>Lepidosauria</taxon>
        <taxon>Squamata</taxon>
        <taxon>Bifurcata</taxon>
        <taxon>Unidentata</taxon>
        <taxon>Episquamata</taxon>
        <taxon>Toxicofera</taxon>
        <taxon>Serpentes</taxon>
        <taxon>Colubroidea</taxon>
        <taxon>Viperidae</taxon>
        <taxon>Crotalinae</taxon>
        <taxon>Crotalus</taxon>
    </lineage>
</organism>
<dbReference type="EMBL" id="JAOTOJ010000016">
    <property type="protein sequence ID" value="KAK9392517.1"/>
    <property type="molecule type" value="Genomic_DNA"/>
</dbReference>
<evidence type="ECO:0000313" key="4">
    <source>
        <dbReference type="Proteomes" id="UP001474421"/>
    </source>
</evidence>
<comment type="caution">
    <text evidence="3">The sequence shown here is derived from an EMBL/GenBank/DDBJ whole genome shotgun (WGS) entry which is preliminary data.</text>
</comment>
<feature type="compositionally biased region" description="Low complexity" evidence="1">
    <location>
        <begin position="403"/>
        <end position="412"/>
    </location>
</feature>
<keyword evidence="4" id="KW-1185">Reference proteome</keyword>
<feature type="compositionally biased region" description="Low complexity" evidence="1">
    <location>
        <begin position="353"/>
        <end position="367"/>
    </location>
</feature>
<feature type="compositionally biased region" description="Basic residues" evidence="1">
    <location>
        <begin position="427"/>
        <end position="437"/>
    </location>
</feature>
<dbReference type="Pfam" id="PF05180">
    <property type="entry name" value="zf-DNL"/>
    <property type="match status" value="1"/>
</dbReference>